<dbReference type="Proteomes" id="UP000321570">
    <property type="component" value="Unassembled WGS sequence"/>
</dbReference>
<organism evidence="1 2">
    <name type="scientific">Hymenolepis diminuta</name>
    <name type="common">Rat tapeworm</name>
    <dbReference type="NCBI Taxonomy" id="6216"/>
    <lineage>
        <taxon>Eukaryota</taxon>
        <taxon>Metazoa</taxon>
        <taxon>Spiralia</taxon>
        <taxon>Lophotrochozoa</taxon>
        <taxon>Platyhelminthes</taxon>
        <taxon>Cestoda</taxon>
        <taxon>Eucestoda</taxon>
        <taxon>Cyclophyllidea</taxon>
        <taxon>Hymenolepididae</taxon>
        <taxon>Hymenolepis</taxon>
    </lineage>
</organism>
<keyword evidence="2" id="KW-1185">Reference proteome</keyword>
<evidence type="ECO:0000313" key="1">
    <source>
        <dbReference type="EMBL" id="VUZ40879.1"/>
    </source>
</evidence>
<gene>
    <name evidence="1" type="ORF">WMSIL1_LOCUS1886</name>
</gene>
<protein>
    <submittedName>
        <fullName evidence="1">Uncharacterized protein</fullName>
    </submittedName>
</protein>
<dbReference type="EMBL" id="CABIJS010000044">
    <property type="protein sequence ID" value="VUZ40879.1"/>
    <property type="molecule type" value="Genomic_DNA"/>
</dbReference>
<proteinExistence type="predicted"/>
<accession>A0A564Y1F5</accession>
<evidence type="ECO:0000313" key="2">
    <source>
        <dbReference type="Proteomes" id="UP000321570"/>
    </source>
</evidence>
<dbReference type="AlphaFoldDB" id="A0A564Y1F5"/>
<reference evidence="1 2" key="1">
    <citation type="submission" date="2019-07" db="EMBL/GenBank/DDBJ databases">
        <authorList>
            <person name="Jastrzebski P J."/>
            <person name="Paukszto L."/>
            <person name="Jastrzebski P J."/>
        </authorList>
    </citation>
    <scope>NUCLEOTIDE SEQUENCE [LARGE SCALE GENOMIC DNA]</scope>
    <source>
        <strain evidence="1 2">WMS-il1</strain>
    </source>
</reference>
<name>A0A564Y1F5_HYMDI</name>
<sequence>MDSYSFPTGIIINNPCRLSSTRFDNFCRCLSVSHFHSPHNLNGLDEQLIENVERQFLKSNKEETAEGILNSLHLRSRSTRHGAIQIRVCHYKNLCSWNATSTIRPKMDPTAIYVDAFYLPPLRNPETSETQRNHRPDRHSERFRRLWGRFTLDPMLEYGNKQLLSGGVR</sequence>